<dbReference type="InterPro" id="IPR050206">
    <property type="entry name" value="FtsK/SpoIIIE/SftA"/>
</dbReference>
<dbReference type="STRING" id="1122934.SAMN02745691_00994"/>
<dbReference type="Pfam" id="PF13491">
    <property type="entry name" value="FtsK_4TM"/>
    <property type="match status" value="1"/>
</dbReference>
<evidence type="ECO:0000313" key="19">
    <source>
        <dbReference type="Proteomes" id="UP000184342"/>
    </source>
</evidence>
<dbReference type="GO" id="GO:0005524">
    <property type="term" value="F:ATP binding"/>
    <property type="evidence" value="ECO:0007669"/>
    <property type="project" value="UniProtKB-UniRule"/>
</dbReference>
<evidence type="ECO:0000256" key="15">
    <source>
        <dbReference type="SAM" id="MobiDB-lite"/>
    </source>
</evidence>
<feature type="compositionally biased region" description="Basic and acidic residues" evidence="15">
    <location>
        <begin position="227"/>
        <end position="243"/>
    </location>
</feature>
<dbReference type="InterPro" id="IPR027417">
    <property type="entry name" value="P-loop_NTPase"/>
</dbReference>
<dbReference type="InterPro" id="IPR036390">
    <property type="entry name" value="WH_DNA-bd_sf"/>
</dbReference>
<dbReference type="CDD" id="cd01127">
    <property type="entry name" value="TrwB_TraG_TraD_VirD4"/>
    <property type="match status" value="1"/>
</dbReference>
<evidence type="ECO:0000313" key="18">
    <source>
        <dbReference type="EMBL" id="SHI88579.1"/>
    </source>
</evidence>
<feature type="compositionally biased region" description="Basic and acidic residues" evidence="15">
    <location>
        <begin position="278"/>
        <end position="290"/>
    </location>
</feature>
<proteinExistence type="inferred from homology"/>
<dbReference type="GO" id="GO:0005886">
    <property type="term" value="C:plasma membrane"/>
    <property type="evidence" value="ECO:0007669"/>
    <property type="project" value="UniProtKB-SubCell"/>
</dbReference>
<evidence type="ECO:0000256" key="10">
    <source>
        <dbReference type="ARBA" id="ARBA00023125"/>
    </source>
</evidence>
<evidence type="ECO:0000256" key="9">
    <source>
        <dbReference type="ARBA" id="ARBA00022989"/>
    </source>
</evidence>
<evidence type="ECO:0000256" key="16">
    <source>
        <dbReference type="SAM" id="Phobius"/>
    </source>
</evidence>
<dbReference type="InterPro" id="IPR036388">
    <property type="entry name" value="WH-like_DNA-bd_sf"/>
</dbReference>
<feature type="binding site" evidence="14">
    <location>
        <begin position="460"/>
        <end position="467"/>
    </location>
    <ligand>
        <name>ATP</name>
        <dbReference type="ChEBI" id="CHEBI:30616"/>
    </ligand>
</feature>
<keyword evidence="19" id="KW-1185">Reference proteome</keyword>
<sequence>MTASKKNLNKKKKSRTKPEASSGFVEKEIKLLLLFAITVILELSIFGFGGKAGGYLAYFLFGLFGFLAYIFPIILLLGVLFLVSNKSSRKSKLKFAAGTVLFLAVCSLIQLIFNVFNPETQASGYYALSAENRTGGGLIGGLAVKGLSLIVGTAGAYVVLIALCIICVVVLTEKSFIGGIQKSSSKVYNSAKDDVIKIKEQREKAAMEKIPRVARIEKKVRGVQKDLKLTDNPDAGDDVHEITPDDFMNGLSVENTEIRQRDASKIQEPERNQAVQKTEPKKVEEHKTDTENPTEFSPPQDMDDSDYVYPPLSLLAKPSHKKRSGNENSLSQTAMKLQQTLETFGVNVTITNYSQGPSVTRYELQPEMGTKVSRITSLADDIKLNLAVSDIRIEAPIPGKAAVGIEIPNDGSETVYLRELLESKELAGNKSRIAFAAGKDISGMVVVTDIAKMPHMLVAGTTGSGKSVFMNSIIMTILFRTKPSEVKLIIIDPKVVEFGVYNGIPHLLSPVVTDPKMASSVLNWAVAEMTRRYKLLAEYNVRDFKSYNNKVDEIKIETGEILEKLPQILIIIDELADLMMVAAKAVEDSICRLAQLARAAGIHLIIATQRPSVDVVTGLIKANIPSRVALMVSSGTDSRTILDMNGAEKLLGNGDMLFYPSGYVKPVRVQGAFVSEEEVSKTVEFLKENGEKANYDNAVREHIQEEASLSENPSRQENIRDEYFEEAGKLVIEKEKASASMLQRRFNIGFNRAARIIDQMEDLGVVGAEEGPKPRKVLLSLEEFEQLREDDIRKGQENED</sequence>
<feature type="transmembrane region" description="Helical" evidence="16">
    <location>
        <begin position="31"/>
        <end position="49"/>
    </location>
</feature>
<dbReference type="InterPro" id="IPR041027">
    <property type="entry name" value="FtsK_alpha"/>
</dbReference>
<dbReference type="SUPFAM" id="SSF46785">
    <property type="entry name" value="Winged helix' DNA-binding domain"/>
    <property type="match status" value="1"/>
</dbReference>
<evidence type="ECO:0000256" key="7">
    <source>
        <dbReference type="ARBA" id="ARBA00022829"/>
    </source>
</evidence>
<name>A0A1M6ET82_9FIRM</name>
<dbReference type="RefSeq" id="WP_073993256.1">
    <property type="nucleotide sequence ID" value="NZ_FQYT01000008.1"/>
</dbReference>
<dbReference type="Proteomes" id="UP000184342">
    <property type="component" value="Unassembled WGS sequence"/>
</dbReference>
<keyword evidence="12" id="KW-0131">Cell cycle</keyword>
<keyword evidence="5 16" id="KW-0812">Transmembrane</keyword>
<feature type="transmembrane region" description="Helical" evidence="16">
    <location>
        <begin position="147"/>
        <end position="172"/>
    </location>
</feature>
<comment type="subcellular location">
    <subcellularLocation>
        <location evidence="1">Cell membrane</location>
        <topology evidence="1">Multi-pass membrane protein</topology>
    </subcellularLocation>
</comment>
<dbReference type="PROSITE" id="PS50901">
    <property type="entry name" value="FTSK"/>
    <property type="match status" value="1"/>
</dbReference>
<keyword evidence="9 16" id="KW-1133">Transmembrane helix</keyword>
<dbReference type="Pfam" id="PF09397">
    <property type="entry name" value="FtsK_gamma"/>
    <property type="match status" value="1"/>
</dbReference>
<accession>A0A1M6ET82</accession>
<evidence type="ECO:0000259" key="17">
    <source>
        <dbReference type="PROSITE" id="PS50901"/>
    </source>
</evidence>
<feature type="region of interest" description="Disordered" evidence="15">
    <location>
        <begin position="227"/>
        <end position="330"/>
    </location>
</feature>
<evidence type="ECO:0000256" key="5">
    <source>
        <dbReference type="ARBA" id="ARBA00022692"/>
    </source>
</evidence>
<keyword evidence="3" id="KW-1003">Cell membrane</keyword>
<evidence type="ECO:0000256" key="2">
    <source>
        <dbReference type="ARBA" id="ARBA00006474"/>
    </source>
</evidence>
<keyword evidence="7" id="KW-0159">Chromosome partition</keyword>
<feature type="compositionally biased region" description="Basic and acidic residues" evidence="15">
    <location>
        <begin position="256"/>
        <end position="271"/>
    </location>
</feature>
<dbReference type="InterPro" id="IPR018541">
    <property type="entry name" value="Ftsk_gamma"/>
</dbReference>
<keyword evidence="10" id="KW-0238">DNA-binding</keyword>
<dbReference type="GO" id="GO:0007059">
    <property type="term" value="P:chromosome segregation"/>
    <property type="evidence" value="ECO:0007669"/>
    <property type="project" value="UniProtKB-KW"/>
</dbReference>
<evidence type="ECO:0000256" key="1">
    <source>
        <dbReference type="ARBA" id="ARBA00004651"/>
    </source>
</evidence>
<dbReference type="EMBL" id="FQYT01000008">
    <property type="protein sequence ID" value="SHI88579.1"/>
    <property type="molecule type" value="Genomic_DNA"/>
</dbReference>
<dbReference type="InterPro" id="IPR002543">
    <property type="entry name" value="FtsK_dom"/>
</dbReference>
<dbReference type="Gene3D" id="3.40.50.300">
    <property type="entry name" value="P-loop containing nucleotide triphosphate hydrolases"/>
    <property type="match status" value="1"/>
</dbReference>
<evidence type="ECO:0000256" key="6">
    <source>
        <dbReference type="ARBA" id="ARBA00022741"/>
    </source>
</evidence>
<keyword evidence="4" id="KW-0132">Cell division</keyword>
<dbReference type="GO" id="GO:0003677">
    <property type="term" value="F:DNA binding"/>
    <property type="evidence" value="ECO:0007669"/>
    <property type="project" value="UniProtKB-KW"/>
</dbReference>
<dbReference type="SUPFAM" id="SSF52540">
    <property type="entry name" value="P-loop containing nucleoside triphosphate hydrolases"/>
    <property type="match status" value="1"/>
</dbReference>
<keyword evidence="6 14" id="KW-0547">Nucleotide-binding</keyword>
<dbReference type="AlphaFoldDB" id="A0A1M6ET82"/>
<feature type="transmembrane region" description="Helical" evidence="16">
    <location>
        <begin position="55"/>
        <end position="83"/>
    </location>
</feature>
<evidence type="ECO:0000256" key="13">
    <source>
        <dbReference type="ARBA" id="ARBA00024986"/>
    </source>
</evidence>
<dbReference type="PANTHER" id="PTHR22683:SF41">
    <property type="entry name" value="DNA TRANSLOCASE FTSK"/>
    <property type="match status" value="1"/>
</dbReference>
<dbReference type="InterPro" id="IPR025199">
    <property type="entry name" value="FtsK_4TM"/>
</dbReference>
<evidence type="ECO:0000256" key="8">
    <source>
        <dbReference type="ARBA" id="ARBA00022840"/>
    </source>
</evidence>
<feature type="transmembrane region" description="Helical" evidence="16">
    <location>
        <begin position="95"/>
        <end position="116"/>
    </location>
</feature>
<dbReference type="Gene3D" id="3.30.980.40">
    <property type="match status" value="1"/>
</dbReference>
<dbReference type="Pfam" id="PF17854">
    <property type="entry name" value="FtsK_alpha"/>
    <property type="match status" value="1"/>
</dbReference>
<feature type="domain" description="FtsK" evidence="17">
    <location>
        <begin position="442"/>
        <end position="639"/>
    </location>
</feature>
<protein>
    <submittedName>
        <fullName evidence="18">DNA translocase FtsK</fullName>
    </submittedName>
</protein>
<reference evidence="18 19" key="1">
    <citation type="submission" date="2016-11" db="EMBL/GenBank/DDBJ databases">
        <authorList>
            <person name="Jaros S."/>
            <person name="Januszkiewicz K."/>
            <person name="Wedrychowicz H."/>
        </authorList>
    </citation>
    <scope>NUCLEOTIDE SEQUENCE [LARGE SCALE GENOMIC DNA]</scope>
    <source>
        <strain evidence="18 19">DSM 15970</strain>
    </source>
</reference>
<comment type="similarity">
    <text evidence="2">Belongs to the FtsK/SpoIIIE/SftA family.</text>
</comment>
<evidence type="ECO:0000256" key="12">
    <source>
        <dbReference type="ARBA" id="ARBA00023306"/>
    </source>
</evidence>
<dbReference type="Gene3D" id="1.10.10.10">
    <property type="entry name" value="Winged helix-like DNA-binding domain superfamily/Winged helix DNA-binding domain"/>
    <property type="match status" value="1"/>
</dbReference>
<dbReference type="OrthoDB" id="9807790at2"/>
<evidence type="ECO:0000256" key="4">
    <source>
        <dbReference type="ARBA" id="ARBA00022618"/>
    </source>
</evidence>
<dbReference type="SMART" id="SM00843">
    <property type="entry name" value="Ftsk_gamma"/>
    <property type="match status" value="1"/>
</dbReference>
<dbReference type="Pfam" id="PF01580">
    <property type="entry name" value="FtsK_SpoIIIE"/>
    <property type="match status" value="1"/>
</dbReference>
<dbReference type="GO" id="GO:0051301">
    <property type="term" value="P:cell division"/>
    <property type="evidence" value="ECO:0007669"/>
    <property type="project" value="UniProtKB-KW"/>
</dbReference>
<keyword evidence="11 16" id="KW-0472">Membrane</keyword>
<evidence type="ECO:0000256" key="3">
    <source>
        <dbReference type="ARBA" id="ARBA00022475"/>
    </source>
</evidence>
<keyword evidence="8 14" id="KW-0067">ATP-binding</keyword>
<evidence type="ECO:0000256" key="11">
    <source>
        <dbReference type="ARBA" id="ARBA00023136"/>
    </source>
</evidence>
<organism evidence="18 19">
    <name type="scientific">Parasporobacterium paucivorans DSM 15970</name>
    <dbReference type="NCBI Taxonomy" id="1122934"/>
    <lineage>
        <taxon>Bacteria</taxon>
        <taxon>Bacillati</taxon>
        <taxon>Bacillota</taxon>
        <taxon>Clostridia</taxon>
        <taxon>Lachnospirales</taxon>
        <taxon>Lachnospiraceae</taxon>
        <taxon>Parasporobacterium</taxon>
    </lineage>
</organism>
<gene>
    <name evidence="18" type="ORF">SAMN02745691_00994</name>
</gene>
<dbReference type="PANTHER" id="PTHR22683">
    <property type="entry name" value="SPORULATION PROTEIN RELATED"/>
    <property type="match status" value="1"/>
</dbReference>
<evidence type="ECO:0000256" key="14">
    <source>
        <dbReference type="PROSITE-ProRule" id="PRU00289"/>
    </source>
</evidence>
<comment type="function">
    <text evidence="13">Essential cell division protein that coordinates cell division and chromosome segregation. The N-terminus is involved in assembly of the cell-division machinery. The C-terminus functions as a DNA motor that moves dsDNA in an ATP-dependent manner towards the dif recombination site, which is located within the replication terminus region. Required for activation of the Xer recombinase, allowing activation of chromosome unlinking by recombination.</text>
</comment>